<comment type="similarity">
    <text evidence="1 4">Belongs to the glycerate kinase type-1 family.</text>
</comment>
<dbReference type="GO" id="GO:0016301">
    <property type="term" value="F:kinase activity"/>
    <property type="evidence" value="ECO:0007669"/>
    <property type="project" value="UniProtKB-KW"/>
</dbReference>
<keyword evidence="2 4" id="KW-0808">Transferase</keyword>
<evidence type="ECO:0000256" key="4">
    <source>
        <dbReference type="PIRNR" id="PIRNR006078"/>
    </source>
</evidence>
<keyword evidence="3 4" id="KW-0418">Kinase</keyword>
<name>A0ABU3PYG1_9ACTN</name>
<dbReference type="PANTHER" id="PTHR21599:SF0">
    <property type="entry name" value="GLYCERATE KINASE"/>
    <property type="match status" value="1"/>
</dbReference>
<accession>A0ABU3PYG1</accession>
<reference evidence="5 6" key="1">
    <citation type="submission" date="2023-08" db="EMBL/GenBank/DDBJ databases">
        <title>Nocardioides seae sp. nov., a bacterium isolated from a soil.</title>
        <authorList>
            <person name="Wang X."/>
        </authorList>
    </citation>
    <scope>NUCLEOTIDE SEQUENCE [LARGE SCALE GENOMIC DNA]</scope>
    <source>
        <strain evidence="5 6">YZH12</strain>
    </source>
</reference>
<comment type="caution">
    <text evidence="5">The sequence shown here is derived from an EMBL/GenBank/DDBJ whole genome shotgun (WGS) entry which is preliminary data.</text>
</comment>
<evidence type="ECO:0000256" key="3">
    <source>
        <dbReference type="ARBA" id="ARBA00022777"/>
    </source>
</evidence>
<evidence type="ECO:0000256" key="2">
    <source>
        <dbReference type="ARBA" id="ARBA00022679"/>
    </source>
</evidence>
<dbReference type="InterPro" id="IPR018193">
    <property type="entry name" value="Glyc_kinase_flavodox-like_fold"/>
</dbReference>
<dbReference type="InterPro" id="IPR036129">
    <property type="entry name" value="Glycerate_kinase_sf"/>
</dbReference>
<dbReference type="Gene3D" id="3.90.1510.10">
    <property type="entry name" value="Glycerate kinase, domain 2"/>
    <property type="match status" value="1"/>
</dbReference>
<proteinExistence type="inferred from homology"/>
<sequence length="361" mass="35801">MRVLVAPDEFAGTLTAPQAAAAIAEGWRRQAPDAEVDLAPVADGGPGFVGVLHAALGGELVAATVDGPFGEPVPAAWLLAGDTAYVESAEACGLALARDGRAEDASSRGVGELVAAAVAAGARRVVVGVGGTATTDGGAGLLAALGAHADRPLDQGPAALAGLGAVDLSAARARTADVELVVAADVTAPLTGLFGTVRASGVERGIAEERVVVVDAVLEAWARVAGRRAALEPGAGAGGGIGYALGLLGGRTTSGVDLVLEAVDLPARARRADVVVTGEGRFDHTSRTGKAPHGVARVAEAALRPCVVVAGEVLVGAREMRALGVEAAYAVVDDVGAHGALDRAYDALVVTAARVARTWAR</sequence>
<dbReference type="Pfam" id="PF02595">
    <property type="entry name" value="Gly_kinase"/>
    <property type="match status" value="1"/>
</dbReference>
<dbReference type="Proteomes" id="UP001268542">
    <property type="component" value="Unassembled WGS sequence"/>
</dbReference>
<dbReference type="PIRSF" id="PIRSF006078">
    <property type="entry name" value="GlxK"/>
    <property type="match status" value="1"/>
</dbReference>
<dbReference type="SUPFAM" id="SSF110738">
    <property type="entry name" value="Glycerate kinase I"/>
    <property type="match status" value="1"/>
</dbReference>
<dbReference type="PANTHER" id="PTHR21599">
    <property type="entry name" value="GLYCERATE KINASE"/>
    <property type="match status" value="1"/>
</dbReference>
<keyword evidence="6" id="KW-1185">Reference proteome</keyword>
<dbReference type="RefSeq" id="WP_315733311.1">
    <property type="nucleotide sequence ID" value="NZ_JAVYII010000005.1"/>
</dbReference>
<evidence type="ECO:0000256" key="1">
    <source>
        <dbReference type="ARBA" id="ARBA00006284"/>
    </source>
</evidence>
<dbReference type="InterPro" id="IPR004381">
    <property type="entry name" value="Glycerate_kinase"/>
</dbReference>
<gene>
    <name evidence="5" type="ORF">RDV89_12125</name>
</gene>
<dbReference type="InterPro" id="IPR018197">
    <property type="entry name" value="Glycerate_kinase_RE-like"/>
</dbReference>
<organism evidence="5 6">
    <name type="scientific">Nocardioides imazamoxiresistens</name>
    <dbReference type="NCBI Taxonomy" id="3231893"/>
    <lineage>
        <taxon>Bacteria</taxon>
        <taxon>Bacillati</taxon>
        <taxon>Actinomycetota</taxon>
        <taxon>Actinomycetes</taxon>
        <taxon>Propionibacteriales</taxon>
        <taxon>Nocardioidaceae</taxon>
        <taxon>Nocardioides</taxon>
    </lineage>
</organism>
<protein>
    <submittedName>
        <fullName evidence="5">Glycerate kinase</fullName>
        <ecNumber evidence="5">2.7.1.-</ecNumber>
    </submittedName>
</protein>
<dbReference type="NCBIfam" id="TIGR00045">
    <property type="entry name" value="glycerate kinase"/>
    <property type="match status" value="1"/>
</dbReference>
<evidence type="ECO:0000313" key="6">
    <source>
        <dbReference type="Proteomes" id="UP001268542"/>
    </source>
</evidence>
<evidence type="ECO:0000313" key="5">
    <source>
        <dbReference type="EMBL" id="MDT9593820.1"/>
    </source>
</evidence>
<dbReference type="EMBL" id="JAVYII010000005">
    <property type="protein sequence ID" value="MDT9593820.1"/>
    <property type="molecule type" value="Genomic_DNA"/>
</dbReference>
<dbReference type="EC" id="2.7.1.-" evidence="5"/>
<dbReference type="Gene3D" id="3.40.50.10350">
    <property type="entry name" value="Glycerate kinase, domain 1"/>
    <property type="match status" value="1"/>
</dbReference>